<dbReference type="RefSeq" id="WP_045074405.1">
    <property type="nucleotide sequence ID" value="NZ_CP011005.1"/>
</dbReference>
<dbReference type="OrthoDB" id="9815782at2"/>
<dbReference type="EC" id="3.4.21.89" evidence="4 7"/>
<feature type="active site" evidence="6">
    <location>
        <position position="125"/>
    </location>
</feature>
<keyword evidence="7" id="KW-1133">Transmembrane helix</keyword>
<evidence type="ECO:0000256" key="2">
    <source>
        <dbReference type="ARBA" id="ARBA00004401"/>
    </source>
</evidence>
<keyword evidence="11" id="KW-1185">Reference proteome</keyword>
<dbReference type="KEGG" id="ari:UM93_06225"/>
<comment type="catalytic activity">
    <reaction evidence="1 7">
        <text>Cleavage of hydrophobic, N-terminal signal or leader sequences from secreted and periplasmic proteins.</text>
        <dbReference type="EC" id="3.4.21.89"/>
    </reaction>
</comment>
<keyword evidence="7" id="KW-0472">Membrane</keyword>
<dbReference type="CDD" id="cd06530">
    <property type="entry name" value="S26_SPase_I"/>
    <property type="match status" value="1"/>
</dbReference>
<evidence type="ECO:0000256" key="4">
    <source>
        <dbReference type="ARBA" id="ARBA00013208"/>
    </source>
</evidence>
<dbReference type="Pfam" id="PF10502">
    <property type="entry name" value="Peptidase_S26"/>
    <property type="match status" value="1"/>
</dbReference>
<gene>
    <name evidence="10" type="ORF">UM93_06225</name>
</gene>
<proteinExistence type="inferred from homology"/>
<dbReference type="STRING" id="1618207.UM93_06225"/>
<dbReference type="PANTHER" id="PTHR43390:SF1">
    <property type="entry name" value="CHLOROPLAST PROCESSING PEPTIDASE"/>
    <property type="match status" value="1"/>
</dbReference>
<evidence type="ECO:0000256" key="6">
    <source>
        <dbReference type="PIRSR" id="PIRSR600223-1"/>
    </source>
</evidence>
<dbReference type="PANTHER" id="PTHR43390">
    <property type="entry name" value="SIGNAL PEPTIDASE I"/>
    <property type="match status" value="1"/>
</dbReference>
<keyword evidence="5 7" id="KW-0378">Hydrolase</keyword>
<keyword evidence="7" id="KW-0812">Transmembrane</keyword>
<evidence type="ECO:0000256" key="7">
    <source>
        <dbReference type="RuleBase" id="RU362042"/>
    </source>
</evidence>
<feature type="transmembrane region" description="Helical" evidence="7">
    <location>
        <begin position="97"/>
        <end position="120"/>
    </location>
</feature>
<dbReference type="GO" id="GO:0006465">
    <property type="term" value="P:signal peptide processing"/>
    <property type="evidence" value="ECO:0007669"/>
    <property type="project" value="InterPro"/>
</dbReference>
<evidence type="ECO:0000256" key="3">
    <source>
        <dbReference type="ARBA" id="ARBA00009370"/>
    </source>
</evidence>
<feature type="region of interest" description="Disordered" evidence="8">
    <location>
        <begin position="1"/>
        <end position="89"/>
    </location>
</feature>
<dbReference type="SUPFAM" id="SSF51306">
    <property type="entry name" value="LexA/Signal peptidase"/>
    <property type="match status" value="1"/>
</dbReference>
<protein>
    <recommendedName>
        <fullName evidence="4 7">Signal peptidase I</fullName>
        <ecNumber evidence="4 7">3.4.21.89</ecNumber>
    </recommendedName>
</protein>
<dbReference type="HOGENOM" id="CLU_028723_0_1_11"/>
<dbReference type="EMBL" id="CP011005">
    <property type="protein sequence ID" value="AJT41215.1"/>
    <property type="molecule type" value="Genomic_DNA"/>
</dbReference>
<dbReference type="PRINTS" id="PR00727">
    <property type="entry name" value="LEADERPTASE"/>
</dbReference>
<accession>A0A0D4BYL0</accession>
<dbReference type="AlphaFoldDB" id="A0A0D4BYL0"/>
<name>A0A0D4BYL0_9MICC</name>
<comment type="similarity">
    <text evidence="3 7">Belongs to the peptidase S26 family.</text>
</comment>
<reference evidence="10 11" key="1">
    <citation type="journal article" date="2015" name="Genome Announc.">
        <title>Complete Genome Sequencing of Protease-Producing Novel Arthrobacter sp. Strain IHBB 11108 Using PacBio Single-Molecule Real-Time Sequencing Technology.</title>
        <authorList>
            <person name="Kiran S."/>
            <person name="Swarnkar M.K."/>
            <person name="Pal M."/>
            <person name="Thakur R."/>
            <person name="Tewari R."/>
            <person name="Singh A.K."/>
            <person name="Gulati A."/>
        </authorList>
    </citation>
    <scope>NUCLEOTIDE SEQUENCE [LARGE SCALE GENOMIC DNA]</scope>
    <source>
        <strain evidence="10 11">IHBB 11108</strain>
    </source>
</reference>
<feature type="domain" description="Peptidase S26" evidence="9">
    <location>
        <begin position="95"/>
        <end position="291"/>
    </location>
</feature>
<dbReference type="NCBIfam" id="TIGR02227">
    <property type="entry name" value="sigpep_I_bact"/>
    <property type="match status" value="1"/>
</dbReference>
<feature type="compositionally biased region" description="Low complexity" evidence="8">
    <location>
        <begin position="59"/>
        <end position="79"/>
    </location>
</feature>
<feature type="active site" evidence="6">
    <location>
        <position position="198"/>
    </location>
</feature>
<evidence type="ECO:0000259" key="9">
    <source>
        <dbReference type="Pfam" id="PF10502"/>
    </source>
</evidence>
<evidence type="ECO:0000313" key="10">
    <source>
        <dbReference type="EMBL" id="AJT41215.1"/>
    </source>
</evidence>
<organism evidence="10 11">
    <name type="scientific">Psychromicrobium lacuslunae</name>
    <dbReference type="NCBI Taxonomy" id="1618207"/>
    <lineage>
        <taxon>Bacteria</taxon>
        <taxon>Bacillati</taxon>
        <taxon>Actinomycetota</taxon>
        <taxon>Actinomycetes</taxon>
        <taxon>Micrococcales</taxon>
        <taxon>Micrococcaceae</taxon>
        <taxon>Psychromicrobium</taxon>
    </lineage>
</organism>
<dbReference type="GO" id="GO:0005886">
    <property type="term" value="C:plasma membrane"/>
    <property type="evidence" value="ECO:0007669"/>
    <property type="project" value="UniProtKB-SubCell"/>
</dbReference>
<evidence type="ECO:0000256" key="1">
    <source>
        <dbReference type="ARBA" id="ARBA00000677"/>
    </source>
</evidence>
<dbReference type="Gene3D" id="2.10.109.10">
    <property type="entry name" value="Umud Fragment, subunit A"/>
    <property type="match status" value="1"/>
</dbReference>
<comment type="subcellular location">
    <subcellularLocation>
        <location evidence="2">Cell membrane</location>
        <topology evidence="2">Single-pass type II membrane protein</topology>
    </subcellularLocation>
    <subcellularLocation>
        <location evidence="7">Membrane</location>
        <topology evidence="7">Single-pass type II membrane protein</topology>
    </subcellularLocation>
</comment>
<evidence type="ECO:0000256" key="5">
    <source>
        <dbReference type="ARBA" id="ARBA00022801"/>
    </source>
</evidence>
<sequence length="327" mass="35425">MSQPTCEPNEDPQGGQPHGRRRAEVPANEETAKQVVQDLSPARKGESVEAGSVVAETIDAGANQAEADAGAEESANPSKQPKKAKKPSGPLSWLKEIAIVIVIALVLSFLLKTFLFRAFVIPSESMQNTLQVEDRIFINELVPRPFALQRGDVVVFKDTQGWLAGDQSITQAKATNWFQDVLVFIGLMPDESQQHLVKRVIGMAGDHVICCDAQGRITVNGQPLDEPYLFPGSENAAGLNATFDVVVPAGKIWVMGDNRNNSADSRFHQNLASQGFIDLNDVEGTATVIAWPLNRWSFIGNYPDTFRNVPAPSSTPVSSPTPTHSGK</sequence>
<dbReference type="InterPro" id="IPR000223">
    <property type="entry name" value="Pept_S26A_signal_pept_1"/>
</dbReference>
<dbReference type="GO" id="GO:0004252">
    <property type="term" value="F:serine-type endopeptidase activity"/>
    <property type="evidence" value="ECO:0007669"/>
    <property type="project" value="InterPro"/>
</dbReference>
<dbReference type="GO" id="GO:0009003">
    <property type="term" value="F:signal peptidase activity"/>
    <property type="evidence" value="ECO:0007669"/>
    <property type="project" value="UniProtKB-EC"/>
</dbReference>
<dbReference type="PROSITE" id="PS00761">
    <property type="entry name" value="SPASE_I_3"/>
    <property type="match status" value="1"/>
</dbReference>
<dbReference type="PATRIC" id="fig|1618207.4.peg.1263"/>
<evidence type="ECO:0000256" key="8">
    <source>
        <dbReference type="SAM" id="MobiDB-lite"/>
    </source>
</evidence>
<dbReference type="InterPro" id="IPR036286">
    <property type="entry name" value="LexA/Signal_pep-like_sf"/>
</dbReference>
<dbReference type="InterPro" id="IPR019533">
    <property type="entry name" value="Peptidase_S26"/>
</dbReference>
<dbReference type="Proteomes" id="UP000061839">
    <property type="component" value="Chromosome"/>
</dbReference>
<dbReference type="InterPro" id="IPR019758">
    <property type="entry name" value="Pept_S26A_signal_pept_1_CS"/>
</dbReference>
<evidence type="ECO:0000313" key="11">
    <source>
        <dbReference type="Proteomes" id="UP000061839"/>
    </source>
</evidence>
<keyword evidence="7" id="KW-0645">Protease</keyword>